<dbReference type="RefSeq" id="WP_208343631.1">
    <property type="nucleotide sequence ID" value="NZ_CAWQFN010000351.1"/>
</dbReference>
<accession>A0AAP5I4F2</accession>
<dbReference type="EMBL" id="JAALHA020000003">
    <property type="protein sequence ID" value="MDR9894863.1"/>
    <property type="molecule type" value="Genomic_DNA"/>
</dbReference>
<evidence type="ECO:0000256" key="1">
    <source>
        <dbReference type="SAM" id="Coils"/>
    </source>
</evidence>
<feature type="coiled-coil region" evidence="1">
    <location>
        <begin position="123"/>
        <end position="154"/>
    </location>
</feature>
<dbReference type="AlphaFoldDB" id="A0AAP5I4F2"/>
<evidence type="ECO:0000313" key="3">
    <source>
        <dbReference type="Proteomes" id="UP000667802"/>
    </source>
</evidence>
<organism evidence="2 3">
    <name type="scientific">Aetokthonos hydrillicola Thurmond2011</name>
    <dbReference type="NCBI Taxonomy" id="2712845"/>
    <lineage>
        <taxon>Bacteria</taxon>
        <taxon>Bacillati</taxon>
        <taxon>Cyanobacteriota</taxon>
        <taxon>Cyanophyceae</taxon>
        <taxon>Nostocales</taxon>
        <taxon>Hapalosiphonaceae</taxon>
        <taxon>Aetokthonos</taxon>
    </lineage>
</organism>
<keyword evidence="1" id="KW-0175">Coiled coil</keyword>
<protein>
    <submittedName>
        <fullName evidence="2">Tellurite resistance TerB family protein</fullName>
    </submittedName>
</protein>
<dbReference type="CDD" id="cd07176">
    <property type="entry name" value="terB"/>
    <property type="match status" value="1"/>
</dbReference>
<reference evidence="3" key="1">
    <citation type="journal article" date="2021" name="Science">
        <title>Hunting the eagle killer: A cyanobacterial neurotoxin causes vacuolar myelinopathy.</title>
        <authorList>
            <person name="Breinlinger S."/>
            <person name="Phillips T.J."/>
            <person name="Haram B.N."/>
            <person name="Mares J."/>
            <person name="Martinez Yerena J.A."/>
            <person name="Hrouzek P."/>
            <person name="Sobotka R."/>
            <person name="Henderson W.M."/>
            <person name="Schmieder P."/>
            <person name="Williams S.M."/>
            <person name="Lauderdale J.D."/>
            <person name="Wilde H.D."/>
            <person name="Gerrin W."/>
            <person name="Kust A."/>
            <person name="Washington J.W."/>
            <person name="Wagner C."/>
            <person name="Geier B."/>
            <person name="Liebeke M."/>
            <person name="Enke H."/>
            <person name="Niedermeyer T.H.J."/>
            <person name="Wilde S.B."/>
        </authorList>
    </citation>
    <scope>NUCLEOTIDE SEQUENCE [LARGE SCALE GENOMIC DNA]</scope>
    <source>
        <strain evidence="3">Thurmond2011</strain>
    </source>
</reference>
<dbReference type="Proteomes" id="UP000667802">
    <property type="component" value="Unassembled WGS sequence"/>
</dbReference>
<evidence type="ECO:0000313" key="2">
    <source>
        <dbReference type="EMBL" id="MDR9894863.1"/>
    </source>
</evidence>
<name>A0AAP5I4F2_9CYAN</name>
<comment type="caution">
    <text evidence="2">The sequence shown here is derived from an EMBL/GenBank/DDBJ whole genome shotgun (WGS) entry which is preliminary data.</text>
</comment>
<proteinExistence type="predicted"/>
<gene>
    <name evidence="2" type="ORF">G7B40_009835</name>
</gene>
<sequence>MGKYDKIFSSQKSLEEALSSQEAIAAIAVVTAIADSSLDDVDVELIADILWGFEVFDDYSDDDLLETVDKLLAIAEDEGVGALFNTASKSLGEDLVQEAYAAGVSVLVDEEELRIPKGKMALLKKLQQALEIKDEEAEEIIEEVITAFEEAEDEEFLDDDDDGTILNETADDNLEVYESPLGNFIVPIPVDPQHGGRVQSQEGVVGFSDDFGTLLRIDYYPIPDEDEDIGSSKQEEYLRSTLLDKYIPQAIVANLPGASVEYTEYLEDNLEGAYFALVNMPQGSTISKTGNNGTATRLNAYRGLLAFRESDYLYIVSSQRSFFEEESPSSFKAEAEGLKQKILEFVDTIEFN</sequence>
<keyword evidence="3" id="KW-1185">Reference proteome</keyword>